<dbReference type="InterPro" id="IPR006158">
    <property type="entry name" value="Cobalamin-bd"/>
</dbReference>
<dbReference type="Proteomes" id="UP000184221">
    <property type="component" value="Unassembled WGS sequence"/>
</dbReference>
<evidence type="ECO:0000259" key="1">
    <source>
        <dbReference type="PROSITE" id="PS51332"/>
    </source>
</evidence>
<dbReference type="SUPFAM" id="SSF52242">
    <property type="entry name" value="Cobalamin (vitamin B12)-binding domain"/>
    <property type="match status" value="1"/>
</dbReference>
<dbReference type="InterPro" id="IPR036724">
    <property type="entry name" value="Cobalamin-bd_sf"/>
</dbReference>
<dbReference type="OrthoDB" id="5498228at2"/>
<evidence type="ECO:0000313" key="3">
    <source>
        <dbReference type="Proteomes" id="UP000184221"/>
    </source>
</evidence>
<dbReference type="RefSeq" id="WP_072778093.1">
    <property type="nucleotide sequence ID" value="NZ_FQXC01000003.1"/>
</dbReference>
<evidence type="ECO:0000313" key="2">
    <source>
        <dbReference type="EMBL" id="SHH62133.1"/>
    </source>
</evidence>
<dbReference type="STRING" id="996342.SAMN05443551_2637"/>
<organism evidence="2 3">
    <name type="scientific">Marivita hallyeonensis</name>
    <dbReference type="NCBI Taxonomy" id="996342"/>
    <lineage>
        <taxon>Bacteria</taxon>
        <taxon>Pseudomonadati</taxon>
        <taxon>Pseudomonadota</taxon>
        <taxon>Alphaproteobacteria</taxon>
        <taxon>Rhodobacterales</taxon>
        <taxon>Roseobacteraceae</taxon>
        <taxon>Marivita</taxon>
    </lineage>
</organism>
<protein>
    <recommendedName>
        <fullName evidence="1">B12-binding domain-containing protein</fullName>
    </recommendedName>
</protein>
<name>A0A1M5UHK2_9RHOB</name>
<sequence length="261" mass="28302">MANDHSDDRTSSDENRPDISSLASAVISVLSDKGDEGVQTIRNSVVQKLIDASLRPGVFNAEELLEDLRDRRISADQIVDIYIPQAANEMGQMWVEDAIGFAKVTIATARLQGMLTLLAPPWSAKPSDAGHDTNILLLLQGDDSHTLGPHVATAQLRRMGPSVRIMFGASADTVIRTLSEESYDMILFSGSRPDSLASISKMVKRIRTGVLSPPPMVLGGIVLNLADGVKEKTDVDLVTNDVKVALKLCEKKKSRTRSLAR</sequence>
<proteinExistence type="predicted"/>
<dbReference type="GO" id="GO:0046872">
    <property type="term" value="F:metal ion binding"/>
    <property type="evidence" value="ECO:0007669"/>
    <property type="project" value="InterPro"/>
</dbReference>
<dbReference type="Gene3D" id="3.40.50.280">
    <property type="entry name" value="Cobalamin-binding domain"/>
    <property type="match status" value="1"/>
</dbReference>
<gene>
    <name evidence="2" type="ORF">SAMN05443551_2637</name>
</gene>
<keyword evidence="3" id="KW-1185">Reference proteome</keyword>
<dbReference type="GO" id="GO:0031419">
    <property type="term" value="F:cobalamin binding"/>
    <property type="evidence" value="ECO:0007669"/>
    <property type="project" value="InterPro"/>
</dbReference>
<dbReference type="AlphaFoldDB" id="A0A1M5UHK2"/>
<dbReference type="EMBL" id="FQXC01000003">
    <property type="protein sequence ID" value="SHH62133.1"/>
    <property type="molecule type" value="Genomic_DNA"/>
</dbReference>
<dbReference type="PROSITE" id="PS51332">
    <property type="entry name" value="B12_BINDING"/>
    <property type="match status" value="1"/>
</dbReference>
<accession>A0A1M5UHK2</accession>
<reference evidence="2 3" key="1">
    <citation type="submission" date="2016-11" db="EMBL/GenBank/DDBJ databases">
        <authorList>
            <person name="Jaros S."/>
            <person name="Januszkiewicz K."/>
            <person name="Wedrychowicz H."/>
        </authorList>
    </citation>
    <scope>NUCLEOTIDE SEQUENCE [LARGE SCALE GENOMIC DNA]</scope>
    <source>
        <strain evidence="2 3">DSM 29431</strain>
    </source>
</reference>
<feature type="domain" description="B12-binding" evidence="1">
    <location>
        <begin position="132"/>
        <end position="259"/>
    </location>
</feature>